<gene>
    <name evidence="2" type="ORF">WLH_05790</name>
</gene>
<dbReference type="SMART" id="SM00507">
    <property type="entry name" value="HNHc"/>
    <property type="match status" value="1"/>
</dbReference>
<keyword evidence="2" id="KW-0378">Hydrolase</keyword>
<dbReference type="CDD" id="cd01651">
    <property type="entry name" value="RT_G2_intron"/>
    <property type="match status" value="1"/>
</dbReference>
<evidence type="ECO:0000256" key="1">
    <source>
        <dbReference type="ARBA" id="ARBA00034120"/>
    </source>
</evidence>
<dbReference type="RefSeq" id="WP_000936285.1">
    <property type="nucleotide sequence ID" value="NZ_CP015086.1"/>
</dbReference>
<dbReference type="GO" id="GO:0003964">
    <property type="term" value="F:RNA-directed DNA polymerase activity"/>
    <property type="evidence" value="ECO:0007669"/>
    <property type="project" value="UniProtKB-KW"/>
</dbReference>
<dbReference type="PROSITE" id="PS50878">
    <property type="entry name" value="RT_POL"/>
    <property type="match status" value="1"/>
</dbReference>
<keyword evidence="2" id="KW-0614">Plasmid</keyword>
<evidence type="ECO:0000313" key="3">
    <source>
        <dbReference type="Proteomes" id="UP000183316"/>
    </source>
</evidence>
<dbReference type="InterPro" id="IPR003615">
    <property type="entry name" value="HNH_nuc"/>
</dbReference>
<comment type="similarity">
    <text evidence="1">Belongs to the bacterial reverse transcriptase family.</text>
</comment>
<organism evidence="2 3">
    <name type="scientific">Escherichia coli O25b:H4</name>
    <dbReference type="NCBI Taxonomy" id="941280"/>
    <lineage>
        <taxon>Bacteria</taxon>
        <taxon>Pseudomonadati</taxon>
        <taxon>Pseudomonadota</taxon>
        <taxon>Gammaproteobacteria</taxon>
        <taxon>Enterobacterales</taxon>
        <taxon>Enterobacteriaceae</taxon>
        <taxon>Escherichia</taxon>
    </lineage>
</organism>
<dbReference type="InterPro" id="IPR049030">
    <property type="entry name" value="AI2M-like_HNH"/>
</dbReference>
<keyword evidence="2" id="KW-0695">RNA-directed DNA polymerase</keyword>
<dbReference type="InterPro" id="IPR051083">
    <property type="entry name" value="GrpII_Intron_Splice-Mob/Def"/>
</dbReference>
<dbReference type="InterPro" id="IPR030931">
    <property type="entry name" value="Group_II_RT_mat"/>
</dbReference>
<protein>
    <submittedName>
        <fullName evidence="2">Reverse transcriptase</fullName>
        <ecNumber evidence="2">2.7.7.49</ecNumber>
        <ecNumber evidence="2">3.1.-.-</ecNumber>
    </submittedName>
</protein>
<dbReference type="GO" id="GO:0016787">
    <property type="term" value="F:hydrolase activity"/>
    <property type="evidence" value="ECO:0007669"/>
    <property type="project" value="UniProtKB-KW"/>
</dbReference>
<reference evidence="2 3" key="1">
    <citation type="submission" date="2016-03" db="EMBL/GenBank/DDBJ databases">
        <title>Genome Sequence and Comparative Pathogenic Determinants of Uropathogenic Escherichia coli O25b:H4, a Clinical Isolate from Saudi Arabia.</title>
        <authorList>
            <person name="Alyamani E.A.J."/>
            <person name="Khiyami M.A."/>
            <person name="Booq R.Y."/>
            <person name="Bahwerth F.S."/>
            <person name="Vaisvil B."/>
            <person name="Schmitt D.P."/>
            <person name="Kapatral V."/>
        </authorList>
    </citation>
    <scope>NUCLEOTIDE SEQUENCE [LARGE SCALE GENOMIC DNA]</scope>
    <source>
        <strain evidence="2 3">O25b:H4</strain>
        <plasmid evidence="3">Plasmid</plasmid>
    </source>
</reference>
<dbReference type="SUPFAM" id="SSF56672">
    <property type="entry name" value="DNA/RNA polymerases"/>
    <property type="match status" value="1"/>
</dbReference>
<dbReference type="NCBIfam" id="TIGR04416">
    <property type="entry name" value="group_II_RT_mat"/>
    <property type="match status" value="1"/>
</dbReference>
<name>A0A192CMW3_ECO25</name>
<dbReference type="InterPro" id="IPR000477">
    <property type="entry name" value="RT_dom"/>
</dbReference>
<dbReference type="InterPro" id="IPR024937">
    <property type="entry name" value="Domain_X"/>
</dbReference>
<evidence type="ECO:0000313" key="2">
    <source>
        <dbReference type="EMBL" id="ANK07051.1"/>
    </source>
</evidence>
<dbReference type="PANTHER" id="PTHR34047">
    <property type="entry name" value="NUCLEAR INTRON MATURASE 1, MITOCHONDRIAL-RELATED"/>
    <property type="match status" value="1"/>
</dbReference>
<dbReference type="InterPro" id="IPR043502">
    <property type="entry name" value="DNA/RNA_pol_sf"/>
</dbReference>
<keyword evidence="2" id="KW-0808">Transferase</keyword>
<dbReference type="EMBL" id="CP015086">
    <property type="protein sequence ID" value="ANK07051.1"/>
    <property type="molecule type" value="Genomic_DNA"/>
</dbReference>
<dbReference type="Pfam" id="PF01348">
    <property type="entry name" value="Intron_maturas2"/>
    <property type="match status" value="1"/>
</dbReference>
<dbReference type="EC" id="2.7.7.49" evidence="2"/>
<dbReference type="AlphaFoldDB" id="A0A192CMW3"/>
<geneLocation type="plasmid" evidence="3"/>
<dbReference type="Pfam" id="PF00078">
    <property type="entry name" value="RVT_1"/>
    <property type="match status" value="2"/>
</dbReference>
<dbReference type="Pfam" id="PF21368">
    <property type="entry name" value="AI2M-like_HNH"/>
    <property type="match status" value="1"/>
</dbReference>
<proteinExistence type="inferred from homology"/>
<keyword evidence="2" id="KW-0548">Nucleotidyltransferase</keyword>
<dbReference type="PANTHER" id="PTHR34047:SF8">
    <property type="entry name" value="PROTEIN YKFC"/>
    <property type="match status" value="1"/>
</dbReference>
<dbReference type="EC" id="3.1.-.-" evidence="2"/>
<dbReference type="PATRIC" id="fig|941280.3.peg.5746"/>
<dbReference type="GO" id="GO:0006397">
    <property type="term" value="P:mRNA processing"/>
    <property type="evidence" value="ECO:0007669"/>
    <property type="project" value="InterPro"/>
</dbReference>
<sequence>MLPDELEKRLDGIEDASKKGYPVRNLYKIACEPGLWLQAYVNIRANAGALTQGVSTDTIDGFSIERAEKLAKTLRSREYVAKPVRRVQIPKKDGKTRPLGIPGGDDKLAQEVARIILERVYEPVFSEHSHGFRPKRSCETALRSIRPVWNGVKWIVDVDIKGFFDNIPHKLLLNTLAEKIKDKNFLKLIEQWLKAGYVDNWKYHRSYSGTPQGGIISPLLANIYLDKLDRFVEQNLIPAYTSGTKRRANPDMNRLAHKIHKLRKKVDGMATDSESEKEAIKKEIERLLEEKRSIPSQVMNDPNFRRMYYVRYADDFVIGVIGSKKDAEHISRQVRNFITTSLGLEVNEAKTRIRHISEGVNFLGYEIRQADAKKLLKQKMQGRHALRRSTTGIVQLFVPDNIAAKFCHQKKYGCYENVKAVHRSSLQNLSEAEIVLTFNAEMRGLANYYSLALDMKYKLSKLYFIWQISLFKTLANKRRSSVNKVAKSLRQNNGDLAITVQAKNGSRKIEVFKLKHVNRNRTTIVDTEPRTAHITTRTTEIMRRLGARICEYCAKTGRCEVHHVRKLKDLKKGRKAGYKPSLWQLMMIARRRKTMILCASCHDKLHSGKLPDLRQEKGRILLQPPVSSGDSAK</sequence>
<accession>A0A192CMW3</accession>
<dbReference type="Proteomes" id="UP000183316">
    <property type="component" value="Plasmid unnamed"/>
</dbReference>